<dbReference type="PANTHER" id="PTHR33490:SF3">
    <property type="entry name" value="CONSERVED INTEGRAL MEMBRANE PROTEIN"/>
    <property type="match status" value="1"/>
</dbReference>
<dbReference type="InterPro" id="IPR002931">
    <property type="entry name" value="Transglutaminase-like"/>
</dbReference>
<evidence type="ECO:0000313" key="3">
    <source>
        <dbReference type="EMBL" id="MDZ8119847.1"/>
    </source>
</evidence>
<dbReference type="Gene3D" id="2.60.120.1130">
    <property type="match status" value="2"/>
</dbReference>
<reference evidence="3 4" key="1">
    <citation type="journal article" date="2024" name="Appl. Environ. Microbiol.">
        <title>Pontiella agarivorans sp. nov., a novel marine anaerobic bacterium capable of degrading macroalgal polysaccharides and fixing nitrogen.</title>
        <authorList>
            <person name="Liu N."/>
            <person name="Kivenson V."/>
            <person name="Peng X."/>
            <person name="Cui Z."/>
            <person name="Lankiewicz T.S."/>
            <person name="Gosselin K.M."/>
            <person name="English C.J."/>
            <person name="Blair E.M."/>
            <person name="O'Malley M.A."/>
            <person name="Valentine D.L."/>
        </authorList>
    </citation>
    <scope>NUCLEOTIDE SEQUENCE [LARGE SCALE GENOMIC DNA]</scope>
    <source>
        <strain evidence="3 4">NLcol2</strain>
    </source>
</reference>
<dbReference type="InterPro" id="IPR024618">
    <property type="entry name" value="DUF3857"/>
</dbReference>
<dbReference type="Pfam" id="PF12969">
    <property type="entry name" value="DUF3857"/>
    <property type="match status" value="2"/>
</dbReference>
<dbReference type="InterPro" id="IPR038765">
    <property type="entry name" value="Papain-like_cys_pep_sf"/>
</dbReference>
<feature type="domain" description="Transglutaminase-like" evidence="1">
    <location>
        <begin position="285"/>
        <end position="398"/>
    </location>
</feature>
<proteinExistence type="predicted"/>
<accession>A0ABU5N073</accession>
<dbReference type="Gene3D" id="3.10.620.30">
    <property type="match status" value="2"/>
</dbReference>
<evidence type="ECO:0000259" key="2">
    <source>
        <dbReference type="Pfam" id="PF12969"/>
    </source>
</evidence>
<dbReference type="RefSeq" id="WP_322609629.1">
    <property type="nucleotide sequence ID" value="NZ_JARVCO010000012.1"/>
</dbReference>
<feature type="domain" description="DUF3857" evidence="2">
    <location>
        <begin position="682"/>
        <end position="841"/>
    </location>
</feature>
<keyword evidence="4" id="KW-1185">Reference proteome</keyword>
<gene>
    <name evidence="3" type="ORF">P9H32_14550</name>
</gene>
<feature type="domain" description="DUF3857" evidence="2">
    <location>
        <begin position="63"/>
        <end position="237"/>
    </location>
</feature>
<dbReference type="Gene3D" id="2.60.40.3140">
    <property type="match status" value="2"/>
</dbReference>
<organism evidence="3 4">
    <name type="scientific">Pontiella agarivorans</name>
    <dbReference type="NCBI Taxonomy" id="3038953"/>
    <lineage>
        <taxon>Bacteria</taxon>
        <taxon>Pseudomonadati</taxon>
        <taxon>Kiritimatiellota</taxon>
        <taxon>Kiritimatiellia</taxon>
        <taxon>Kiritimatiellales</taxon>
        <taxon>Pontiellaceae</taxon>
        <taxon>Pontiella</taxon>
    </lineage>
</organism>
<comment type="caution">
    <text evidence="3">The sequence shown here is derived from an EMBL/GenBank/DDBJ whole genome shotgun (WGS) entry which is preliminary data.</text>
</comment>
<dbReference type="Proteomes" id="UP001290861">
    <property type="component" value="Unassembled WGS sequence"/>
</dbReference>
<sequence>MKSLLRAGFTVFTVFLFTLPLSAKEFLNLDTIRKQAEAVTVEKYPDSDEVLVDDVIEIEYQTDGTSDSWDDTAVKILTERGKRNNRTMTLGFDVAYGTNYFTRVQLLKPDGSIVEIDPEANSKVMTDPGQMNANIYNPNSKQMTLSIPGLEIGDTLRYVIRRQRHKTVVPDSFSDYQTFEGATPYERMTYRIIAPKERPLVKIALKDEIPGTVEFSEQKSEQSGKIVYTWKVKDVPRMFDEPDMPTRYTVVQRLLVSTMESWEDLSRWYWELCLPRLQTTPEMKAKAEELVEGAETTQEKINAVFNFVSQDIRYMGITTEDEAPGYEPHDVSMTFSNRYGVCRDKAALLAAMLRDVDVEAFPVIIMAGPKKDEEVPQPFFNHAVTAALDDDGNYILMDSTDENTKDIFPTYLQNMSYIVARPEGDTLRTSPIIPADDNLLTISSAGTLDKAGNLEAESTMVFEGINDTAYRGYFSKIKPEERRRFFEGHIKRSMPTAELQSLEILPVELRDTTQPLTIKLRYSADNLLVEGETKKLLNLPRLGSSLGYANFLIGQTGLEKRKYPLYTRMTAGIRETLDLSIPDDIGTLNIPDYQIIDSDELTWKMKVTQQPGMLTATNTFLLNAVEFAPKQYLALKDNLKAIEYNLRKKLILDVPAPGNSTEPDIRILSRETTIDLESSSVWKETQRSRIEILTYAGKKSNSEIKLAYNPAWQHIELTKAEVTLPDGSVKVLNEDELNIMDAGWVSAAPRYPAEKLLVANLPGVEVGSVLDYEFVSTVNGKPFFSTLQAFNAHEPIDRKTLTLNAPADLDLKIRNTGIEENRTESKGTVSYVWRAANQPAVEKEEALPPWSTFNPVVAIASSDWKGYSTIIREALLSHTRNQTNAVALAEKLTGSLKSETQKAVALRNWLAENIRQAGPSLTRLPLSALSAADTTLTDRYGNNADRMILLFTLFKASGFNPEFILSGSVSLIPEAADLQLAVPSRRAFSKVMIKVEIDGETAFMGGESQYAELGTTPYDHRAYLDLQHGTTGTIKVDGEKEDRGHQIYDITITADGKAEIKQTSIQQGTAFENFHRGYAEITPEKRRRHYLELVNSVSQSAKAASELITDYASYPGKLEYTVSAERYAVADGEYLYFSVPGGLGGLLSYRSNERTLPLAWNNYIDSIVEYTIALPEGYEPVIQPRAFSWQAPQGAGLVEMAVEYSEKNHTIRMVQMADLKPTLIPAKDFPDIIQAMKKLAHPDMRTILLKKTKE</sequence>
<dbReference type="Pfam" id="PF01841">
    <property type="entry name" value="Transglut_core"/>
    <property type="match status" value="1"/>
</dbReference>
<dbReference type="SUPFAM" id="SSF54001">
    <property type="entry name" value="Cysteine proteinases"/>
    <property type="match status" value="1"/>
</dbReference>
<evidence type="ECO:0000313" key="4">
    <source>
        <dbReference type="Proteomes" id="UP001290861"/>
    </source>
</evidence>
<dbReference type="PANTHER" id="PTHR33490">
    <property type="entry name" value="BLR5614 PROTEIN-RELATED"/>
    <property type="match status" value="1"/>
</dbReference>
<evidence type="ECO:0000259" key="1">
    <source>
        <dbReference type="Pfam" id="PF01841"/>
    </source>
</evidence>
<name>A0ABU5N073_9BACT</name>
<dbReference type="EMBL" id="JARVCO010000012">
    <property type="protein sequence ID" value="MDZ8119847.1"/>
    <property type="molecule type" value="Genomic_DNA"/>
</dbReference>
<protein>
    <submittedName>
        <fullName evidence="3">DUF3857 domain-containing protein</fullName>
    </submittedName>
</protein>